<sequence length="60" mass="7153">MSVSCCMIVDKVHQIYSLFRFNQHKQSIILWLPLLNLIIKLWRADNGSRWFDVCKVALFI</sequence>
<dbReference type="KEGG" id="fae:FAES_0433"/>
<reference evidence="1 2" key="1">
    <citation type="journal article" date="2012" name="J. Bacteriol.">
        <title>Genome Sequence of Fibrella aestuarina BUZ 2T, a Filamentous Marine Bacterium.</title>
        <authorList>
            <person name="Filippini M."/>
            <person name="Qi W."/>
            <person name="Blom J."/>
            <person name="Goesmann A."/>
            <person name="Smits T.H."/>
            <person name="Bagheri H.C."/>
        </authorList>
    </citation>
    <scope>NUCLEOTIDE SEQUENCE [LARGE SCALE GENOMIC DNA]</scope>
    <source>
        <strain evidence="2">BUZ 2T</strain>
    </source>
</reference>
<organism evidence="1 2">
    <name type="scientific">Fibrella aestuarina BUZ 2</name>
    <dbReference type="NCBI Taxonomy" id="1166018"/>
    <lineage>
        <taxon>Bacteria</taxon>
        <taxon>Pseudomonadati</taxon>
        <taxon>Bacteroidota</taxon>
        <taxon>Cytophagia</taxon>
        <taxon>Cytophagales</taxon>
        <taxon>Spirosomataceae</taxon>
        <taxon>Fibrella</taxon>
    </lineage>
</organism>
<accession>I0K2U2</accession>
<dbReference type="STRING" id="1166018.FAES_0433"/>
<gene>
    <name evidence="1" type="ORF">FAES_0433</name>
</gene>
<dbReference type="AlphaFoldDB" id="I0K2U2"/>
<dbReference type="EMBL" id="HE796683">
    <property type="protein sequence ID" value="CCG98445.1"/>
    <property type="molecule type" value="Genomic_DNA"/>
</dbReference>
<keyword evidence="2" id="KW-1185">Reference proteome</keyword>
<dbReference type="Proteomes" id="UP000011058">
    <property type="component" value="Chromosome"/>
</dbReference>
<evidence type="ECO:0000313" key="1">
    <source>
        <dbReference type="EMBL" id="CCG98445.1"/>
    </source>
</evidence>
<protein>
    <submittedName>
        <fullName evidence="1">Uncharacterized protein</fullName>
    </submittedName>
</protein>
<dbReference type="HOGENOM" id="CLU_2934689_0_0_10"/>
<name>I0K2U2_9BACT</name>
<proteinExistence type="predicted"/>
<evidence type="ECO:0000313" key="2">
    <source>
        <dbReference type="Proteomes" id="UP000011058"/>
    </source>
</evidence>